<protein>
    <submittedName>
        <fullName evidence="1">15297_t:CDS:1</fullName>
    </submittedName>
</protein>
<evidence type="ECO:0000313" key="2">
    <source>
        <dbReference type="Proteomes" id="UP000789342"/>
    </source>
</evidence>
<keyword evidence="2" id="KW-1185">Reference proteome</keyword>
<name>A0A9N9IK62_9GLOM</name>
<gene>
    <name evidence="1" type="ORF">AMORRO_LOCUS14480</name>
</gene>
<organism evidence="1 2">
    <name type="scientific">Acaulospora morrowiae</name>
    <dbReference type="NCBI Taxonomy" id="94023"/>
    <lineage>
        <taxon>Eukaryota</taxon>
        <taxon>Fungi</taxon>
        <taxon>Fungi incertae sedis</taxon>
        <taxon>Mucoromycota</taxon>
        <taxon>Glomeromycotina</taxon>
        <taxon>Glomeromycetes</taxon>
        <taxon>Diversisporales</taxon>
        <taxon>Acaulosporaceae</taxon>
        <taxon>Acaulospora</taxon>
    </lineage>
</organism>
<comment type="caution">
    <text evidence="1">The sequence shown here is derived from an EMBL/GenBank/DDBJ whole genome shotgun (WGS) entry which is preliminary data.</text>
</comment>
<dbReference type="AlphaFoldDB" id="A0A9N9IK62"/>
<reference evidence="1" key="1">
    <citation type="submission" date="2021-06" db="EMBL/GenBank/DDBJ databases">
        <authorList>
            <person name="Kallberg Y."/>
            <person name="Tangrot J."/>
            <person name="Rosling A."/>
        </authorList>
    </citation>
    <scope>NUCLEOTIDE SEQUENCE</scope>
    <source>
        <strain evidence="1">CL551</strain>
    </source>
</reference>
<evidence type="ECO:0000313" key="1">
    <source>
        <dbReference type="EMBL" id="CAG8737478.1"/>
    </source>
</evidence>
<feature type="non-terminal residue" evidence="1">
    <location>
        <position position="1"/>
    </location>
</feature>
<proteinExistence type="predicted"/>
<dbReference type="Proteomes" id="UP000789342">
    <property type="component" value="Unassembled WGS sequence"/>
</dbReference>
<sequence length="49" mass="5529">LTNSSLCKSSNFGINSLNFVELGVLLSYDVIEDENNLFNEFDVTGRLTW</sequence>
<dbReference type="EMBL" id="CAJVPV010028904">
    <property type="protein sequence ID" value="CAG8737478.1"/>
    <property type="molecule type" value="Genomic_DNA"/>
</dbReference>
<accession>A0A9N9IK62</accession>